<name>A0A318JCZ3_9NEIS</name>
<feature type="repeat" description="TPR" evidence="1">
    <location>
        <begin position="247"/>
        <end position="280"/>
    </location>
</feature>
<dbReference type="GO" id="GO:0032259">
    <property type="term" value="P:methylation"/>
    <property type="evidence" value="ECO:0007669"/>
    <property type="project" value="UniProtKB-KW"/>
</dbReference>
<dbReference type="Proteomes" id="UP000248395">
    <property type="component" value="Unassembled WGS sequence"/>
</dbReference>
<dbReference type="InterPro" id="IPR013216">
    <property type="entry name" value="Methyltransf_11"/>
</dbReference>
<dbReference type="SUPFAM" id="SSF53335">
    <property type="entry name" value="S-adenosyl-L-methionine-dependent methyltransferases"/>
    <property type="match status" value="1"/>
</dbReference>
<keyword evidence="1" id="KW-0802">TPR repeat</keyword>
<dbReference type="Gene3D" id="1.25.40.10">
    <property type="entry name" value="Tetratricopeptide repeat domain"/>
    <property type="match status" value="1"/>
</dbReference>
<gene>
    <name evidence="3" type="ORF">DFR38_109100</name>
</gene>
<dbReference type="PROSITE" id="PS50005">
    <property type="entry name" value="TPR"/>
    <property type="match status" value="1"/>
</dbReference>
<dbReference type="AlphaFoldDB" id="A0A318JCZ3"/>
<keyword evidence="4" id="KW-1185">Reference proteome</keyword>
<feature type="domain" description="Methyltransferase type 11" evidence="2">
    <location>
        <begin position="47"/>
        <end position="112"/>
    </location>
</feature>
<dbReference type="InterPro" id="IPR029063">
    <property type="entry name" value="SAM-dependent_MTases_sf"/>
</dbReference>
<dbReference type="Pfam" id="PF08241">
    <property type="entry name" value="Methyltransf_11"/>
    <property type="match status" value="1"/>
</dbReference>
<dbReference type="SUPFAM" id="SSF48452">
    <property type="entry name" value="TPR-like"/>
    <property type="match status" value="1"/>
</dbReference>
<evidence type="ECO:0000313" key="4">
    <source>
        <dbReference type="Proteomes" id="UP000248395"/>
    </source>
</evidence>
<accession>A0A318JCZ3</accession>
<dbReference type="InterPro" id="IPR011990">
    <property type="entry name" value="TPR-like_helical_dom_sf"/>
</dbReference>
<dbReference type="OrthoDB" id="9790457at2"/>
<dbReference type="GO" id="GO:0008757">
    <property type="term" value="F:S-adenosylmethionine-dependent methyltransferase activity"/>
    <property type="evidence" value="ECO:0007669"/>
    <property type="project" value="InterPro"/>
</dbReference>
<sequence>MELAKQWLQGKGVELGRGAHNPLAPADCINVAPCNGVDYIDERDLLDYQRSAAEQEKYGHAVAQVDIVAEATDLPLPDGELDYVASSHVLEHVPDIFRAWLEWGRVLRPGGINFMIVPKRDAIAEDSVRPISGLEAHVETFLQGVNPDSLPPSLPWRGHYHVFTLQGLFAALNWFNQQGLGCCWLLEAQEESDSKIGNGHTLVLSKQHTLPPLEDCISQLGAAFQNERYAEAALLARQALSLNFRIHEAWFILAMSQVQLGDRRAAGQSLTQALVLQPKHAEYRNVYQQLQGQPFSYPLSLVDYLARLL</sequence>
<comment type="caution">
    <text evidence="3">The sequence shown here is derived from an EMBL/GenBank/DDBJ whole genome shotgun (WGS) entry which is preliminary data.</text>
</comment>
<keyword evidence="3" id="KW-0808">Transferase</keyword>
<evidence type="ECO:0000313" key="3">
    <source>
        <dbReference type="EMBL" id="PXX46258.1"/>
    </source>
</evidence>
<protein>
    <submittedName>
        <fullName evidence="3">Methyltransferase family protein</fullName>
    </submittedName>
</protein>
<evidence type="ECO:0000259" key="2">
    <source>
        <dbReference type="Pfam" id="PF08241"/>
    </source>
</evidence>
<dbReference type="InterPro" id="IPR019734">
    <property type="entry name" value="TPR_rpt"/>
</dbReference>
<dbReference type="EMBL" id="QJKC01000009">
    <property type="protein sequence ID" value="PXX46258.1"/>
    <property type="molecule type" value="Genomic_DNA"/>
</dbReference>
<dbReference type="Gene3D" id="3.40.50.150">
    <property type="entry name" value="Vaccinia Virus protein VP39"/>
    <property type="match status" value="1"/>
</dbReference>
<dbReference type="RefSeq" id="WP_059286252.1">
    <property type="nucleotide sequence ID" value="NZ_LNQU01000067.1"/>
</dbReference>
<reference evidence="3 4" key="1">
    <citation type="submission" date="2018-05" db="EMBL/GenBank/DDBJ databases">
        <title>Genomic Encyclopedia of Type Strains, Phase IV (KMG-IV): sequencing the most valuable type-strain genomes for metagenomic binning, comparative biology and taxonomic classification.</title>
        <authorList>
            <person name="Goeker M."/>
        </authorList>
    </citation>
    <scope>NUCLEOTIDE SEQUENCE [LARGE SCALE GENOMIC DNA]</scope>
    <source>
        <strain evidence="3 4">DSM 25134</strain>
    </source>
</reference>
<organism evidence="3 4">
    <name type="scientific">Aquitalea magnusonii</name>
    <dbReference type="NCBI Taxonomy" id="332411"/>
    <lineage>
        <taxon>Bacteria</taxon>
        <taxon>Pseudomonadati</taxon>
        <taxon>Pseudomonadota</taxon>
        <taxon>Betaproteobacteria</taxon>
        <taxon>Neisseriales</taxon>
        <taxon>Chromobacteriaceae</taxon>
        <taxon>Aquitalea</taxon>
    </lineage>
</organism>
<evidence type="ECO:0000256" key="1">
    <source>
        <dbReference type="PROSITE-ProRule" id="PRU00339"/>
    </source>
</evidence>
<proteinExistence type="predicted"/>
<keyword evidence="3" id="KW-0489">Methyltransferase</keyword>